<dbReference type="PANTHER" id="PTHR30053:SF12">
    <property type="entry name" value="ELONGATION FACTOR P (EF-P) FAMILY PROTEIN"/>
    <property type="match status" value="1"/>
</dbReference>
<dbReference type="InterPro" id="IPR020599">
    <property type="entry name" value="Transl_elong_fac_P/YeiP"/>
</dbReference>
<evidence type="ECO:0000256" key="10">
    <source>
        <dbReference type="RuleBase" id="RU004389"/>
    </source>
</evidence>
<dbReference type="Pfam" id="PF01132">
    <property type="entry name" value="EFP"/>
    <property type="match status" value="1"/>
</dbReference>
<comment type="subcellular location">
    <subcellularLocation>
        <location evidence="1 8">Cytoplasm</location>
    </subcellularLocation>
</comment>
<dbReference type="FunFam" id="2.40.50.140:FF:000009">
    <property type="entry name" value="Elongation factor P"/>
    <property type="match status" value="1"/>
</dbReference>
<dbReference type="SUPFAM" id="SSF50249">
    <property type="entry name" value="Nucleic acid-binding proteins"/>
    <property type="match status" value="2"/>
</dbReference>
<dbReference type="AlphaFoldDB" id="A0A9D1G9Q2"/>
<dbReference type="InterPro" id="IPR013852">
    <property type="entry name" value="Transl_elong_P/YeiP_CS"/>
</dbReference>
<dbReference type="Gene3D" id="2.40.50.140">
    <property type="entry name" value="Nucleic acid-binding proteins"/>
    <property type="match status" value="2"/>
</dbReference>
<evidence type="ECO:0000259" key="12">
    <source>
        <dbReference type="SMART" id="SM01185"/>
    </source>
</evidence>
<evidence type="ECO:0000256" key="4">
    <source>
        <dbReference type="ARBA" id="ARBA00022490"/>
    </source>
</evidence>
<evidence type="ECO:0000256" key="1">
    <source>
        <dbReference type="ARBA" id="ARBA00004496"/>
    </source>
</evidence>
<dbReference type="FunFam" id="2.30.30.30:FF:000003">
    <property type="entry name" value="Elongation factor P"/>
    <property type="match status" value="1"/>
</dbReference>
<reference evidence="13" key="2">
    <citation type="journal article" date="2021" name="PeerJ">
        <title>Extensive microbial diversity within the chicken gut microbiome revealed by metagenomics and culture.</title>
        <authorList>
            <person name="Gilroy R."/>
            <person name="Ravi A."/>
            <person name="Getino M."/>
            <person name="Pursley I."/>
            <person name="Horton D.L."/>
            <person name="Alikhan N.F."/>
            <person name="Baker D."/>
            <person name="Gharbi K."/>
            <person name="Hall N."/>
            <person name="Watson M."/>
            <person name="Adriaenssens E.M."/>
            <person name="Foster-Nyarko E."/>
            <person name="Jarju S."/>
            <person name="Secka A."/>
            <person name="Antonio M."/>
            <person name="Oren A."/>
            <person name="Chaudhuri R.R."/>
            <person name="La Ragione R."/>
            <person name="Hildebrand F."/>
            <person name="Pallen M.J."/>
        </authorList>
    </citation>
    <scope>NUCLEOTIDE SEQUENCE</scope>
    <source>
        <strain evidence="13">CHK195-26880</strain>
    </source>
</reference>
<comment type="pathway">
    <text evidence="2 8">Protein biosynthesis; polypeptide chain elongation.</text>
</comment>
<evidence type="ECO:0000256" key="2">
    <source>
        <dbReference type="ARBA" id="ARBA00004815"/>
    </source>
</evidence>
<dbReference type="GO" id="GO:0005829">
    <property type="term" value="C:cytosol"/>
    <property type="evidence" value="ECO:0007669"/>
    <property type="project" value="UniProtKB-ARBA"/>
</dbReference>
<evidence type="ECO:0000313" key="13">
    <source>
        <dbReference type="EMBL" id="HIT37157.1"/>
    </source>
</evidence>
<evidence type="ECO:0000256" key="9">
    <source>
        <dbReference type="NCBIfam" id="TIGR00038"/>
    </source>
</evidence>
<dbReference type="PROSITE" id="PS01275">
    <property type="entry name" value="EFP"/>
    <property type="match status" value="1"/>
</dbReference>
<dbReference type="InterPro" id="IPR012340">
    <property type="entry name" value="NA-bd_OB-fold"/>
</dbReference>
<dbReference type="SUPFAM" id="SSF50104">
    <property type="entry name" value="Translation proteins SH3-like domain"/>
    <property type="match status" value="1"/>
</dbReference>
<keyword evidence="5 8" id="KW-0251">Elongation factor</keyword>
<name>A0A9D1G9Q2_9FIRM</name>
<dbReference type="GO" id="GO:0043043">
    <property type="term" value="P:peptide biosynthetic process"/>
    <property type="evidence" value="ECO:0007669"/>
    <property type="project" value="InterPro"/>
</dbReference>
<dbReference type="Pfam" id="PF09285">
    <property type="entry name" value="Elong-fact-P_C"/>
    <property type="match status" value="1"/>
</dbReference>
<evidence type="ECO:0000256" key="6">
    <source>
        <dbReference type="ARBA" id="ARBA00022917"/>
    </source>
</evidence>
<dbReference type="InterPro" id="IPR011768">
    <property type="entry name" value="Transl_elongation_fac_P"/>
</dbReference>
<dbReference type="GO" id="GO:0003746">
    <property type="term" value="F:translation elongation factor activity"/>
    <property type="evidence" value="ECO:0007669"/>
    <property type="project" value="UniProtKB-UniRule"/>
</dbReference>
<dbReference type="Gene3D" id="2.30.30.30">
    <property type="match status" value="1"/>
</dbReference>
<dbReference type="NCBIfam" id="TIGR00038">
    <property type="entry name" value="efp"/>
    <property type="match status" value="1"/>
</dbReference>
<evidence type="ECO:0000256" key="7">
    <source>
        <dbReference type="ARBA" id="ARBA00025469"/>
    </source>
</evidence>
<organism evidence="13 14">
    <name type="scientific">Candidatus Onthousia faecipullorum</name>
    <dbReference type="NCBI Taxonomy" id="2840887"/>
    <lineage>
        <taxon>Bacteria</taxon>
        <taxon>Bacillati</taxon>
        <taxon>Bacillota</taxon>
        <taxon>Bacilli</taxon>
        <taxon>Candidatus Onthousia</taxon>
    </lineage>
</organism>
<evidence type="ECO:0000256" key="5">
    <source>
        <dbReference type="ARBA" id="ARBA00022768"/>
    </source>
</evidence>
<dbReference type="CDD" id="cd05794">
    <property type="entry name" value="S1_EF-P_repeat_2"/>
    <property type="match status" value="1"/>
</dbReference>
<comment type="function">
    <text evidence="7 8">Involved in peptide bond synthesis. Stimulates efficient translation and peptide-bond synthesis on native or reconstituted 70S ribosomes in vitro. Probably functions indirectly by altering the affinity of the ribosome for aminoacyl-tRNA, thus increasing their reactivity as acceptors for peptidyl transferase.</text>
</comment>
<reference evidence="13" key="1">
    <citation type="submission" date="2020-10" db="EMBL/GenBank/DDBJ databases">
        <authorList>
            <person name="Gilroy R."/>
        </authorList>
    </citation>
    <scope>NUCLEOTIDE SEQUENCE</scope>
    <source>
        <strain evidence="13">CHK195-26880</strain>
    </source>
</reference>
<evidence type="ECO:0000256" key="8">
    <source>
        <dbReference type="HAMAP-Rule" id="MF_00141"/>
    </source>
</evidence>
<dbReference type="InterPro" id="IPR013185">
    <property type="entry name" value="Transl_elong_KOW-like"/>
</dbReference>
<keyword evidence="6 8" id="KW-0648">Protein biosynthesis</keyword>
<evidence type="ECO:0000313" key="14">
    <source>
        <dbReference type="Proteomes" id="UP000886833"/>
    </source>
</evidence>
<comment type="caution">
    <text evidence="13">The sequence shown here is derived from an EMBL/GenBank/DDBJ whole genome shotgun (WGS) entry which is preliminary data.</text>
</comment>
<evidence type="ECO:0000256" key="3">
    <source>
        <dbReference type="ARBA" id="ARBA00009479"/>
    </source>
</evidence>
<proteinExistence type="inferred from homology"/>
<dbReference type="PIRSF" id="PIRSF005901">
    <property type="entry name" value="EF-P"/>
    <property type="match status" value="1"/>
</dbReference>
<dbReference type="HAMAP" id="MF_00141">
    <property type="entry name" value="EF_P"/>
    <property type="match status" value="1"/>
</dbReference>
<dbReference type="NCBIfam" id="NF001810">
    <property type="entry name" value="PRK00529.1"/>
    <property type="match status" value="1"/>
</dbReference>
<feature type="domain" description="Elongation factor P C-terminal" evidence="11">
    <location>
        <begin position="129"/>
        <end position="184"/>
    </location>
</feature>
<dbReference type="InterPro" id="IPR014722">
    <property type="entry name" value="Rib_uL2_dom2"/>
</dbReference>
<keyword evidence="4 8" id="KW-0963">Cytoplasm</keyword>
<accession>A0A9D1G9Q2</accession>
<dbReference type="PANTHER" id="PTHR30053">
    <property type="entry name" value="ELONGATION FACTOR P"/>
    <property type="match status" value="1"/>
</dbReference>
<evidence type="ECO:0000259" key="11">
    <source>
        <dbReference type="SMART" id="SM00841"/>
    </source>
</evidence>
<dbReference type="InterPro" id="IPR001059">
    <property type="entry name" value="Transl_elong_P/YeiP_cen"/>
</dbReference>
<comment type="similarity">
    <text evidence="3 8 10">Belongs to the elongation factor P family.</text>
</comment>
<sequence>MVNSNDFKPGMTIQFEGGIYTIIESQHVKPGKGAAIVKAKMKNLRTGSIVEKTFNAGVKVETAHISKKTMQFLYSMGDTYYFMSMTDYEQIELDKSVIGEDAKYLKENLEVEITFFEGEMLGLSLPDKVVMKVVKTEDAVKGNTSSGAMKNAELETGMTIQVPLFIKQDEDILVSTKDGKYVSRA</sequence>
<dbReference type="Pfam" id="PF08207">
    <property type="entry name" value="EFP_N"/>
    <property type="match status" value="1"/>
</dbReference>
<dbReference type="EMBL" id="DVKQ01000016">
    <property type="protein sequence ID" value="HIT37157.1"/>
    <property type="molecule type" value="Genomic_DNA"/>
</dbReference>
<dbReference type="InterPro" id="IPR015365">
    <property type="entry name" value="Elong-fact-P_C"/>
</dbReference>
<dbReference type="SMART" id="SM00841">
    <property type="entry name" value="Elong-fact-P_C"/>
    <property type="match status" value="1"/>
</dbReference>
<feature type="domain" description="Translation elongation factor P/YeiP central" evidence="12">
    <location>
        <begin position="67"/>
        <end position="121"/>
    </location>
</feature>
<gene>
    <name evidence="8 13" type="primary">efp</name>
    <name evidence="13" type="ORF">IAB59_01590</name>
</gene>
<dbReference type="FunFam" id="2.40.50.140:FF:000004">
    <property type="entry name" value="Elongation factor P"/>
    <property type="match status" value="1"/>
</dbReference>
<dbReference type="CDD" id="cd04470">
    <property type="entry name" value="S1_EF-P_repeat_1"/>
    <property type="match status" value="1"/>
</dbReference>
<protein>
    <recommendedName>
        <fullName evidence="8 9">Elongation factor P</fullName>
        <shortName evidence="8">EF-P</shortName>
    </recommendedName>
</protein>
<dbReference type="InterPro" id="IPR008991">
    <property type="entry name" value="Translation_prot_SH3-like_sf"/>
</dbReference>
<dbReference type="SMART" id="SM01185">
    <property type="entry name" value="EFP"/>
    <property type="match status" value="1"/>
</dbReference>
<dbReference type="Proteomes" id="UP000886833">
    <property type="component" value="Unassembled WGS sequence"/>
</dbReference>